<evidence type="ECO:0000256" key="2">
    <source>
        <dbReference type="SAM" id="MobiDB-lite"/>
    </source>
</evidence>
<feature type="transmembrane region" description="Helical" evidence="3">
    <location>
        <begin position="363"/>
        <end position="385"/>
    </location>
</feature>
<feature type="region of interest" description="Disordered" evidence="2">
    <location>
        <begin position="67"/>
        <end position="97"/>
    </location>
</feature>
<feature type="transmembrane region" description="Helical" evidence="3">
    <location>
        <begin position="332"/>
        <end position="351"/>
    </location>
</feature>
<evidence type="ECO:0000256" key="1">
    <source>
        <dbReference type="SAM" id="Coils"/>
    </source>
</evidence>
<evidence type="ECO:0000313" key="4">
    <source>
        <dbReference type="EMBL" id="GLI65207.1"/>
    </source>
</evidence>
<feature type="compositionally biased region" description="Low complexity" evidence="2">
    <location>
        <begin position="73"/>
        <end position="83"/>
    </location>
</feature>
<dbReference type="EMBL" id="BSDZ01000022">
    <property type="protein sequence ID" value="GLI65207.1"/>
    <property type="molecule type" value="Genomic_DNA"/>
</dbReference>
<keyword evidence="5" id="KW-1185">Reference proteome</keyword>
<keyword evidence="3" id="KW-0472">Membrane</keyword>
<gene>
    <name evidence="4" type="ORF">VaNZ11_008686</name>
</gene>
<dbReference type="Proteomes" id="UP001165090">
    <property type="component" value="Unassembled WGS sequence"/>
</dbReference>
<name>A0ABQ5S5M4_9CHLO</name>
<keyword evidence="1" id="KW-0175">Coiled coil</keyword>
<protein>
    <submittedName>
        <fullName evidence="4">Uncharacterized protein</fullName>
    </submittedName>
</protein>
<accession>A0ABQ5S5M4</accession>
<evidence type="ECO:0000313" key="5">
    <source>
        <dbReference type="Proteomes" id="UP001165090"/>
    </source>
</evidence>
<comment type="caution">
    <text evidence="4">The sequence shown here is derived from an EMBL/GenBank/DDBJ whole genome shotgun (WGS) entry which is preliminary data.</text>
</comment>
<keyword evidence="3" id="KW-1133">Transmembrane helix</keyword>
<feature type="compositionally biased region" description="Low complexity" evidence="2">
    <location>
        <begin position="283"/>
        <end position="303"/>
    </location>
</feature>
<proteinExistence type="predicted"/>
<feature type="coiled-coil region" evidence="1">
    <location>
        <begin position="193"/>
        <end position="234"/>
    </location>
</feature>
<keyword evidence="3" id="KW-0812">Transmembrane</keyword>
<reference evidence="4 5" key="1">
    <citation type="journal article" date="2023" name="IScience">
        <title>Expanded male sex-determining region conserved during the evolution of homothallism in the green alga Volvox.</title>
        <authorList>
            <person name="Yamamoto K."/>
            <person name="Matsuzaki R."/>
            <person name="Mahakham W."/>
            <person name="Heman W."/>
            <person name="Sekimoto H."/>
            <person name="Kawachi M."/>
            <person name="Minakuchi Y."/>
            <person name="Toyoda A."/>
            <person name="Nozaki H."/>
        </authorList>
    </citation>
    <scope>NUCLEOTIDE SEQUENCE [LARGE SCALE GENOMIC DNA]</scope>
    <source>
        <strain evidence="4 5">NIES-4468</strain>
    </source>
</reference>
<feature type="region of interest" description="Disordered" evidence="2">
    <location>
        <begin position="283"/>
        <end position="307"/>
    </location>
</feature>
<evidence type="ECO:0000256" key="3">
    <source>
        <dbReference type="SAM" id="Phobius"/>
    </source>
</evidence>
<sequence>MTSVPQTTQGATRVLGSGRGWAPGLPLLSTLALNNSVRLPNVFTDLSKAWPAPGAGRAVRLKTRLKARATKDNNAGSNSGSNPGDEDDELDRLLGTGRYRDDNTGFFSMRNRGDASVIGEGEVPAGSSSEAGDTLADLMQMEVRRVRAKEELVSDLEDRKAQMRAIGEEMKAALAREYELDRLRTEIGANYAMSEAFHALDEVEAEVQRIKQQLQADKADLAAWEAEAAEERSKGLFFKNLYAIEKEPRQPVGKSIPGYWRKQRAAAAAAAAAAAEATAAGSHETSPSLLGRSGSSSPSAGGDSRWDSDAVAAAAERPLSAASHQVRSPLRLYLFSYMSAFLALLVINDVASSSLAADAVKEAGLHVAQVALYAVLSAGLGFVALRERQALAQAQEAMLEDIRRTAESRSKTQQEKQL</sequence>
<organism evidence="4 5">
    <name type="scientific">Volvox africanus</name>
    <dbReference type="NCBI Taxonomy" id="51714"/>
    <lineage>
        <taxon>Eukaryota</taxon>
        <taxon>Viridiplantae</taxon>
        <taxon>Chlorophyta</taxon>
        <taxon>core chlorophytes</taxon>
        <taxon>Chlorophyceae</taxon>
        <taxon>CS clade</taxon>
        <taxon>Chlamydomonadales</taxon>
        <taxon>Volvocaceae</taxon>
        <taxon>Volvox</taxon>
    </lineage>
</organism>